<keyword evidence="3" id="KW-0863">Zinc-finger</keyword>
<reference evidence="7 8" key="1">
    <citation type="submission" date="2017-11" db="EMBL/GenBank/DDBJ databases">
        <title>The genome of Rhizophagus clarus HR1 reveals common genetic basis of auxotrophy among arbuscular mycorrhizal fungi.</title>
        <authorList>
            <person name="Kobayashi Y."/>
        </authorList>
    </citation>
    <scope>NUCLEOTIDE SEQUENCE [LARGE SCALE GENOMIC DNA]</scope>
    <source>
        <strain evidence="7 8">HR1</strain>
    </source>
</reference>
<name>A0A2Z6QQW3_9GLOM</name>
<dbReference type="GO" id="GO:0005634">
    <property type="term" value="C:nucleus"/>
    <property type="evidence" value="ECO:0007669"/>
    <property type="project" value="UniProtKB-SubCell"/>
</dbReference>
<dbReference type="PANTHER" id="PTHR46481:SF10">
    <property type="entry name" value="ZINC FINGER BED DOMAIN-CONTAINING PROTEIN 39"/>
    <property type="match status" value="1"/>
</dbReference>
<gene>
    <name evidence="7" type="ORF">RclHR1_20160001</name>
</gene>
<proteinExistence type="predicted"/>
<evidence type="ECO:0000313" key="7">
    <source>
        <dbReference type="EMBL" id="GBB92497.1"/>
    </source>
</evidence>
<dbReference type="GO" id="GO:0046983">
    <property type="term" value="F:protein dimerization activity"/>
    <property type="evidence" value="ECO:0007669"/>
    <property type="project" value="InterPro"/>
</dbReference>
<keyword evidence="2" id="KW-0479">Metal-binding</keyword>
<evidence type="ECO:0000256" key="2">
    <source>
        <dbReference type="ARBA" id="ARBA00022723"/>
    </source>
</evidence>
<keyword evidence="5" id="KW-0539">Nucleus</keyword>
<dbReference type="InterPro" id="IPR012337">
    <property type="entry name" value="RNaseH-like_sf"/>
</dbReference>
<feature type="domain" description="HAT C-terminal dimerisation" evidence="6">
    <location>
        <begin position="487"/>
        <end position="554"/>
    </location>
</feature>
<dbReference type="InterPro" id="IPR052035">
    <property type="entry name" value="ZnF_BED_domain_contain"/>
</dbReference>
<evidence type="ECO:0000259" key="6">
    <source>
        <dbReference type="Pfam" id="PF05699"/>
    </source>
</evidence>
<keyword evidence="4" id="KW-0862">Zinc</keyword>
<evidence type="ECO:0000256" key="4">
    <source>
        <dbReference type="ARBA" id="ARBA00022833"/>
    </source>
</evidence>
<dbReference type="Pfam" id="PF05699">
    <property type="entry name" value="Dimer_Tnp_hAT"/>
    <property type="match status" value="1"/>
</dbReference>
<dbReference type="AlphaFoldDB" id="A0A2Z6QQW3"/>
<organism evidence="7 8">
    <name type="scientific">Rhizophagus clarus</name>
    <dbReference type="NCBI Taxonomy" id="94130"/>
    <lineage>
        <taxon>Eukaryota</taxon>
        <taxon>Fungi</taxon>
        <taxon>Fungi incertae sedis</taxon>
        <taxon>Mucoromycota</taxon>
        <taxon>Glomeromycotina</taxon>
        <taxon>Glomeromycetes</taxon>
        <taxon>Glomerales</taxon>
        <taxon>Glomeraceae</taxon>
        <taxon>Rhizophagus</taxon>
    </lineage>
</organism>
<evidence type="ECO:0000256" key="1">
    <source>
        <dbReference type="ARBA" id="ARBA00004123"/>
    </source>
</evidence>
<evidence type="ECO:0000256" key="5">
    <source>
        <dbReference type="ARBA" id="ARBA00023242"/>
    </source>
</evidence>
<dbReference type="EMBL" id="BEXD01001132">
    <property type="protein sequence ID" value="GBB92497.1"/>
    <property type="molecule type" value="Genomic_DNA"/>
</dbReference>
<keyword evidence="8" id="KW-1185">Reference proteome</keyword>
<dbReference type="SUPFAM" id="SSF53098">
    <property type="entry name" value="Ribonuclease H-like"/>
    <property type="match status" value="1"/>
</dbReference>
<comment type="caution">
    <text evidence="7">The sequence shown here is derived from an EMBL/GenBank/DDBJ whole genome shotgun (WGS) entry which is preliminary data.</text>
</comment>
<accession>A0A2Z6QQW3</accession>
<sequence length="559" mass="65032">MVLLEMRQYYGFEITPHKESCQIELCNLLIKLDPAFDIPNVKLIEQTIQSAYNHTLLLIQKFVEDNAISISLITDMWTGRNRQRFLGITCPFLDKNFKIHEIIGFKRKNNVIVTDNRANMKKAIKEMNKIASNIKWQPCTAHTLQLVVGKGLNSVKLLVLRAKKLIDFFLRPKQSQRLEEIQKNSQNQVDMNTGQTSEYFLQVVANISTRWNLSYYAWNRLIKIKSYIQMLIVELVNNENDNDAKKDGKQLEKIILSSDEWELLQQLVIILSPFEEATNYLNGEKYITHSIMGPIIEQIKNLLYSSLSNSDSLFTPTSSPTSSTSPVIVFNTSEIYQEIENAADVFVMIKEVEILENDVENNNNEIRKNKIDLDKPMETKDLLNKVKKDLYNAICLYWDVLSEDYILSTILNPRVKLMNNKEKEEEIWCKKYEEYKENYLPTSLESPVESRTSSSTPSESSSIILNPIYKPKLFSIFEQNQPRASNEVEEYLNEDNISFIQYPFNWWLNKKNKYPILAKMARIHLSILATSTPSERLFSDARSLLSVKRSRMNSDFFNI</sequence>
<dbReference type="GO" id="GO:0008270">
    <property type="term" value="F:zinc ion binding"/>
    <property type="evidence" value="ECO:0007669"/>
    <property type="project" value="UniProtKB-KW"/>
</dbReference>
<evidence type="ECO:0000256" key="3">
    <source>
        <dbReference type="ARBA" id="ARBA00022771"/>
    </source>
</evidence>
<dbReference type="Proteomes" id="UP000247702">
    <property type="component" value="Unassembled WGS sequence"/>
</dbReference>
<protein>
    <recommendedName>
        <fullName evidence="6">HAT C-terminal dimerisation domain-containing protein</fullName>
    </recommendedName>
</protein>
<evidence type="ECO:0000313" key="8">
    <source>
        <dbReference type="Proteomes" id="UP000247702"/>
    </source>
</evidence>
<comment type="subcellular location">
    <subcellularLocation>
        <location evidence="1">Nucleus</location>
    </subcellularLocation>
</comment>
<dbReference type="InterPro" id="IPR008906">
    <property type="entry name" value="HATC_C_dom"/>
</dbReference>
<dbReference type="PANTHER" id="PTHR46481">
    <property type="entry name" value="ZINC FINGER BED DOMAIN-CONTAINING PROTEIN 4"/>
    <property type="match status" value="1"/>
</dbReference>